<dbReference type="Proteomes" id="UP000051845">
    <property type="component" value="Unassembled WGS sequence"/>
</dbReference>
<accession>A0A0R2B4C9</accession>
<sequence>MDEKTKYCIKCGKKIPKAAKFCPFCGASQEPVSQKSEESQIKPQETSINSVNDEDYRDNNSNHPGMINSFKLYLADAFTISKQMNCADYWWSYLTIAIIQFVFSIITFQIVFNYPLLTVDSIEGETYIDHPGMLILAFFLSVIFAFFSVASFTSMIRRLHDTNHSGQFLWLLLIPFVGSIAILVMLILKSDSQGVRFRKKDYLQNWYKKWWPWVIILLLAALDTLLLMLISSAYAYILNN</sequence>
<dbReference type="GO" id="GO:0005886">
    <property type="term" value="C:plasma membrane"/>
    <property type="evidence" value="ECO:0007669"/>
    <property type="project" value="TreeGrafter"/>
</dbReference>
<evidence type="ECO:0000256" key="2">
    <source>
        <dbReference type="SAM" id="Phobius"/>
    </source>
</evidence>
<keyword evidence="2" id="KW-0812">Transmembrane</keyword>
<dbReference type="EMBL" id="AYYR01000106">
    <property type="protein sequence ID" value="KRM74048.1"/>
    <property type="molecule type" value="Genomic_DNA"/>
</dbReference>
<dbReference type="PATRIC" id="fig|1423733.4.peg.864"/>
<reference evidence="4 5" key="1">
    <citation type="journal article" date="2015" name="Genome Announc.">
        <title>Expanding the biotechnology potential of lactobacilli through comparative genomics of 213 strains and associated genera.</title>
        <authorList>
            <person name="Sun Z."/>
            <person name="Harris H.M."/>
            <person name="McCann A."/>
            <person name="Guo C."/>
            <person name="Argimon S."/>
            <person name="Zhang W."/>
            <person name="Yang X."/>
            <person name="Jeffery I.B."/>
            <person name="Cooney J.C."/>
            <person name="Kagawa T.F."/>
            <person name="Liu W."/>
            <person name="Song Y."/>
            <person name="Salvetti E."/>
            <person name="Wrobel A."/>
            <person name="Rasinkangas P."/>
            <person name="Parkhill J."/>
            <person name="Rea M.C."/>
            <person name="O'Sullivan O."/>
            <person name="Ritari J."/>
            <person name="Douillard F.P."/>
            <person name="Paul Ross R."/>
            <person name="Yang R."/>
            <person name="Briner A.E."/>
            <person name="Felis G.E."/>
            <person name="de Vos W.M."/>
            <person name="Barrangou R."/>
            <person name="Klaenhammer T.R."/>
            <person name="Caufield P.W."/>
            <person name="Cui Y."/>
            <person name="Zhang H."/>
            <person name="O'Toole P.W."/>
        </authorList>
    </citation>
    <scope>NUCLEOTIDE SEQUENCE [LARGE SCALE GENOMIC DNA]</scope>
    <source>
        <strain evidence="4 5">DSM 20515</strain>
    </source>
</reference>
<keyword evidence="2" id="KW-0472">Membrane</keyword>
<dbReference type="Pfam" id="PF13240">
    <property type="entry name" value="Zn_Ribbon_1"/>
    <property type="match status" value="1"/>
</dbReference>
<dbReference type="RefSeq" id="WP_056997315.1">
    <property type="nucleotide sequence ID" value="NZ_AYYR01000106.1"/>
</dbReference>
<comment type="caution">
    <text evidence="4">The sequence shown here is derived from an EMBL/GenBank/DDBJ whole genome shotgun (WGS) entry which is preliminary data.</text>
</comment>
<feature type="transmembrane region" description="Helical" evidence="2">
    <location>
        <begin position="90"/>
        <end position="112"/>
    </location>
</feature>
<dbReference type="AlphaFoldDB" id="A0A0R2B4C9"/>
<gene>
    <name evidence="4" type="ORF">FC82_GL000823</name>
</gene>
<dbReference type="InterPro" id="IPR008523">
    <property type="entry name" value="DUF805"/>
</dbReference>
<proteinExistence type="predicted"/>
<evidence type="ECO:0000259" key="3">
    <source>
        <dbReference type="Pfam" id="PF13240"/>
    </source>
</evidence>
<evidence type="ECO:0000313" key="5">
    <source>
        <dbReference type="Proteomes" id="UP000051845"/>
    </source>
</evidence>
<feature type="region of interest" description="Disordered" evidence="1">
    <location>
        <begin position="31"/>
        <end position="55"/>
    </location>
</feature>
<evidence type="ECO:0000256" key="1">
    <source>
        <dbReference type="SAM" id="MobiDB-lite"/>
    </source>
</evidence>
<feature type="transmembrane region" description="Helical" evidence="2">
    <location>
        <begin position="132"/>
        <end position="156"/>
    </location>
</feature>
<name>A0A0R2B4C9_SECCO</name>
<feature type="transmembrane region" description="Helical" evidence="2">
    <location>
        <begin position="210"/>
        <end position="237"/>
    </location>
</feature>
<dbReference type="InterPro" id="IPR026870">
    <property type="entry name" value="Zinc_ribbon_dom"/>
</dbReference>
<dbReference type="PANTHER" id="PTHR34980">
    <property type="entry name" value="INNER MEMBRANE PROTEIN-RELATED-RELATED"/>
    <property type="match status" value="1"/>
</dbReference>
<evidence type="ECO:0000313" key="4">
    <source>
        <dbReference type="EMBL" id="KRM74048.1"/>
    </source>
</evidence>
<dbReference type="PANTHER" id="PTHR34980:SF2">
    <property type="entry name" value="INNER MEMBRANE PROTEIN YHAH-RELATED"/>
    <property type="match status" value="1"/>
</dbReference>
<organism evidence="4 5">
    <name type="scientific">Secundilactobacillus collinoides DSM 20515 = JCM 1123</name>
    <dbReference type="NCBI Taxonomy" id="1423733"/>
    <lineage>
        <taxon>Bacteria</taxon>
        <taxon>Bacillati</taxon>
        <taxon>Bacillota</taxon>
        <taxon>Bacilli</taxon>
        <taxon>Lactobacillales</taxon>
        <taxon>Lactobacillaceae</taxon>
        <taxon>Secundilactobacillus</taxon>
    </lineage>
</organism>
<dbReference type="Pfam" id="PF05656">
    <property type="entry name" value="DUF805"/>
    <property type="match status" value="1"/>
</dbReference>
<feature type="compositionally biased region" description="Polar residues" evidence="1">
    <location>
        <begin position="41"/>
        <end position="51"/>
    </location>
</feature>
<protein>
    <recommendedName>
        <fullName evidence="3">Zinc-ribbon domain-containing protein</fullName>
    </recommendedName>
</protein>
<keyword evidence="2" id="KW-1133">Transmembrane helix</keyword>
<feature type="domain" description="Zinc-ribbon" evidence="3">
    <location>
        <begin position="7"/>
        <end position="28"/>
    </location>
</feature>
<feature type="transmembrane region" description="Helical" evidence="2">
    <location>
        <begin position="168"/>
        <end position="190"/>
    </location>
</feature>